<feature type="transmembrane region" description="Helical" evidence="6">
    <location>
        <begin position="89"/>
        <end position="109"/>
    </location>
</feature>
<keyword evidence="3 6" id="KW-0812">Transmembrane</keyword>
<evidence type="ECO:0000256" key="4">
    <source>
        <dbReference type="ARBA" id="ARBA00022989"/>
    </source>
</evidence>
<organism evidence="8 9">
    <name type="scientific">Kaustia mangrovi</name>
    <dbReference type="NCBI Taxonomy" id="2593653"/>
    <lineage>
        <taxon>Bacteria</taxon>
        <taxon>Pseudomonadati</taxon>
        <taxon>Pseudomonadota</taxon>
        <taxon>Alphaproteobacteria</taxon>
        <taxon>Hyphomicrobiales</taxon>
        <taxon>Parvibaculaceae</taxon>
        <taxon>Kaustia</taxon>
    </lineage>
</organism>
<sequence length="293" mass="29262">MAAALLTVTIWSGWVVGTRHAVTSGLDPAAVGLLRFGLPALVFAPWWLRRGLLPRGVAPSALAMMVAGAGAPFLMLAASGMQFAPAADVGALLPGTMPLFAALIGWALLGERQTRLRVAGFAMIAAGIVAIGGGAALAGTDGAWRGHLLFLAAAACWAGYTHAYRRTGLTPFEAAGLIGIWSVLILLPAVLWAGGGGLARVPAAEVWGQLAIQGGLSGVVALASYGFAVARLGATGAAAFSALVPGLAALFAIPFLGELPGPWTMLGIASVSLGVALVTGAIGRNGNTKAAAP</sequence>
<keyword evidence="4 6" id="KW-1133">Transmembrane helix</keyword>
<dbReference type="PANTHER" id="PTHR32322">
    <property type="entry name" value="INNER MEMBRANE TRANSPORTER"/>
    <property type="match status" value="1"/>
</dbReference>
<dbReference type="PANTHER" id="PTHR32322:SF2">
    <property type="entry name" value="EAMA DOMAIN-CONTAINING PROTEIN"/>
    <property type="match status" value="1"/>
</dbReference>
<gene>
    <name evidence="8" type="ORF">HW532_15330</name>
</gene>
<evidence type="ECO:0000259" key="7">
    <source>
        <dbReference type="Pfam" id="PF00892"/>
    </source>
</evidence>
<evidence type="ECO:0000313" key="9">
    <source>
        <dbReference type="Proteomes" id="UP000593594"/>
    </source>
</evidence>
<feature type="transmembrane region" description="Helical" evidence="6">
    <location>
        <begin position="116"/>
        <end position="138"/>
    </location>
</feature>
<dbReference type="AlphaFoldDB" id="A0A7S8C5U0"/>
<feature type="transmembrane region" description="Helical" evidence="6">
    <location>
        <begin position="206"/>
        <end position="230"/>
    </location>
</feature>
<protein>
    <submittedName>
        <fullName evidence="8">DMT family transporter</fullName>
    </submittedName>
</protein>
<dbReference type="Proteomes" id="UP000593594">
    <property type="component" value="Chromosome"/>
</dbReference>
<feature type="domain" description="EamA" evidence="7">
    <location>
        <begin position="145"/>
        <end position="279"/>
    </location>
</feature>
<evidence type="ECO:0000313" key="8">
    <source>
        <dbReference type="EMBL" id="QPC43940.1"/>
    </source>
</evidence>
<dbReference type="Pfam" id="PF00892">
    <property type="entry name" value="EamA"/>
    <property type="match status" value="2"/>
</dbReference>
<evidence type="ECO:0000256" key="5">
    <source>
        <dbReference type="ARBA" id="ARBA00023136"/>
    </source>
</evidence>
<dbReference type="InterPro" id="IPR000620">
    <property type="entry name" value="EamA_dom"/>
</dbReference>
<proteinExistence type="inferred from homology"/>
<reference evidence="8 9" key="1">
    <citation type="submission" date="2020-06" db="EMBL/GenBank/DDBJ databases">
        <title>Genome sequence of 2 isolates from Red Sea Mangroves.</title>
        <authorList>
            <person name="Sefrji F."/>
            <person name="Michoud G."/>
            <person name="Merlino G."/>
            <person name="Daffonchio D."/>
        </authorList>
    </citation>
    <scope>NUCLEOTIDE SEQUENCE [LARGE SCALE GENOMIC DNA]</scope>
    <source>
        <strain evidence="8 9">R1DC25</strain>
    </source>
</reference>
<comment type="subcellular location">
    <subcellularLocation>
        <location evidence="1">Membrane</location>
        <topology evidence="1">Multi-pass membrane protein</topology>
    </subcellularLocation>
</comment>
<feature type="transmembrane region" description="Helical" evidence="6">
    <location>
        <begin position="263"/>
        <end position="283"/>
    </location>
</feature>
<dbReference type="InterPro" id="IPR050638">
    <property type="entry name" value="AA-Vitamin_Transporters"/>
</dbReference>
<name>A0A7S8C5U0_9HYPH</name>
<evidence type="ECO:0000256" key="6">
    <source>
        <dbReference type="SAM" id="Phobius"/>
    </source>
</evidence>
<feature type="transmembrane region" description="Helical" evidence="6">
    <location>
        <begin position="31"/>
        <end position="48"/>
    </location>
</feature>
<feature type="transmembrane region" description="Helical" evidence="6">
    <location>
        <begin position="175"/>
        <end position="194"/>
    </location>
</feature>
<keyword evidence="9" id="KW-1185">Reference proteome</keyword>
<evidence type="ECO:0000256" key="1">
    <source>
        <dbReference type="ARBA" id="ARBA00004141"/>
    </source>
</evidence>
<feature type="transmembrane region" description="Helical" evidence="6">
    <location>
        <begin position="144"/>
        <end position="163"/>
    </location>
</feature>
<dbReference type="Gene3D" id="1.10.3730.20">
    <property type="match status" value="1"/>
</dbReference>
<comment type="similarity">
    <text evidence="2">Belongs to the EamA transporter family.</text>
</comment>
<feature type="domain" description="EamA" evidence="7">
    <location>
        <begin position="3"/>
        <end position="131"/>
    </location>
</feature>
<dbReference type="InterPro" id="IPR037185">
    <property type="entry name" value="EmrE-like"/>
</dbReference>
<evidence type="ECO:0000256" key="2">
    <source>
        <dbReference type="ARBA" id="ARBA00007362"/>
    </source>
</evidence>
<dbReference type="KEGG" id="kmn:HW532_15330"/>
<accession>A0A7S8C5U0</accession>
<keyword evidence="5 6" id="KW-0472">Membrane</keyword>
<dbReference type="EMBL" id="CP058214">
    <property type="protein sequence ID" value="QPC43940.1"/>
    <property type="molecule type" value="Genomic_DNA"/>
</dbReference>
<dbReference type="GO" id="GO:0016020">
    <property type="term" value="C:membrane"/>
    <property type="evidence" value="ECO:0007669"/>
    <property type="project" value="UniProtKB-SubCell"/>
</dbReference>
<dbReference type="SUPFAM" id="SSF103481">
    <property type="entry name" value="Multidrug resistance efflux transporter EmrE"/>
    <property type="match status" value="2"/>
</dbReference>
<feature type="transmembrane region" description="Helical" evidence="6">
    <location>
        <begin position="237"/>
        <end position="257"/>
    </location>
</feature>
<feature type="transmembrane region" description="Helical" evidence="6">
    <location>
        <begin position="60"/>
        <end position="83"/>
    </location>
</feature>
<dbReference type="RefSeq" id="WP_213161302.1">
    <property type="nucleotide sequence ID" value="NZ_CP058214.1"/>
</dbReference>
<evidence type="ECO:0000256" key="3">
    <source>
        <dbReference type="ARBA" id="ARBA00022692"/>
    </source>
</evidence>